<accession>A0ACC0L9Y5</accession>
<dbReference type="EMBL" id="CM046400">
    <property type="protein sequence ID" value="KAI8525367.1"/>
    <property type="molecule type" value="Genomic_DNA"/>
</dbReference>
<sequence>MDNLKVSSILSSANGGATWNIQKICDLFLESIIPRILAIQIPTSPCNDTLVWPAHTASGKYNTKSGYRALYDTKQHFSTNHEPPSHLHKGIHIWKTLWHLDLPQRLKVFLWKCGRGILPVKLGLSTRLHHLSPICPLCESSEDSLDHLSLQCAVTQPVWLNTTFRVTNTAPSFRDWLMDWVIGLTASTDDKDRFFTFIGTLWVIWKTRNAKIFSDTPFLSSTALALAADHAL</sequence>
<name>A0ACC0L9Y5_RHOML</name>
<protein>
    <submittedName>
        <fullName evidence="1">Uncharacterized protein</fullName>
    </submittedName>
</protein>
<comment type="caution">
    <text evidence="1">The sequence shown here is derived from an EMBL/GenBank/DDBJ whole genome shotgun (WGS) entry which is preliminary data.</text>
</comment>
<reference evidence="1" key="1">
    <citation type="submission" date="2022-02" db="EMBL/GenBank/DDBJ databases">
        <title>Plant Genome Project.</title>
        <authorList>
            <person name="Zhang R.-G."/>
        </authorList>
    </citation>
    <scope>NUCLEOTIDE SEQUENCE</scope>
    <source>
        <strain evidence="1">AT1</strain>
    </source>
</reference>
<gene>
    <name evidence="1" type="ORF">RHMOL_Rhmol13G0224700</name>
</gene>
<organism evidence="1 2">
    <name type="scientific">Rhododendron molle</name>
    <name type="common">Chinese azalea</name>
    <name type="synonym">Azalea mollis</name>
    <dbReference type="NCBI Taxonomy" id="49168"/>
    <lineage>
        <taxon>Eukaryota</taxon>
        <taxon>Viridiplantae</taxon>
        <taxon>Streptophyta</taxon>
        <taxon>Embryophyta</taxon>
        <taxon>Tracheophyta</taxon>
        <taxon>Spermatophyta</taxon>
        <taxon>Magnoliopsida</taxon>
        <taxon>eudicotyledons</taxon>
        <taxon>Gunneridae</taxon>
        <taxon>Pentapetalae</taxon>
        <taxon>asterids</taxon>
        <taxon>Ericales</taxon>
        <taxon>Ericaceae</taxon>
        <taxon>Ericoideae</taxon>
        <taxon>Rhodoreae</taxon>
        <taxon>Rhododendron</taxon>
    </lineage>
</organism>
<keyword evidence="2" id="KW-1185">Reference proteome</keyword>
<evidence type="ECO:0000313" key="2">
    <source>
        <dbReference type="Proteomes" id="UP001062846"/>
    </source>
</evidence>
<proteinExistence type="predicted"/>
<dbReference type="Proteomes" id="UP001062846">
    <property type="component" value="Chromosome 13"/>
</dbReference>
<evidence type="ECO:0000313" key="1">
    <source>
        <dbReference type="EMBL" id="KAI8525367.1"/>
    </source>
</evidence>